<dbReference type="RefSeq" id="WP_139615774.1">
    <property type="nucleotide sequence ID" value="NZ_CP040761.1"/>
</dbReference>
<evidence type="ECO:0000313" key="1">
    <source>
        <dbReference type="EMBL" id="QDA35968.1"/>
    </source>
</evidence>
<reference evidence="2" key="1">
    <citation type="submission" date="2019-05" db="EMBL/GenBank/DDBJ databases">
        <title>Tamlana fucoidanivorans sp. nov., isolated from the surface of algae collected from Fujian province in China.</title>
        <authorList>
            <person name="Li J."/>
        </authorList>
    </citation>
    <scope>NUCLEOTIDE SEQUENCE [LARGE SCALE GENOMIC DNA]</scope>
    <source>
        <strain evidence="2">2251</strain>
        <plasmid evidence="2">unnamed5</plasmid>
    </source>
</reference>
<sequence length="86" mass="9035">MALGHLPPAVLALLQRADLLRQEADGLARFLGRLAEDASPGTSCNPSPALQLSLQQQIGRLSGAACVKVVDHGSEIWPEDVARGPL</sequence>
<organism evidence="1 2">
    <name type="scientific">Paracoccus liaowanqingii</name>
    <dbReference type="NCBI Taxonomy" id="2560053"/>
    <lineage>
        <taxon>Bacteria</taxon>
        <taxon>Pseudomonadati</taxon>
        <taxon>Pseudomonadota</taxon>
        <taxon>Alphaproteobacteria</taxon>
        <taxon>Rhodobacterales</taxon>
        <taxon>Paracoccaceae</taxon>
        <taxon>Paracoccus</taxon>
    </lineage>
</organism>
<protein>
    <submittedName>
        <fullName evidence="1">Uncharacterized protein</fullName>
    </submittedName>
</protein>
<dbReference type="Proteomes" id="UP000296374">
    <property type="component" value="Plasmid unnamed5"/>
</dbReference>
<geneLocation type="plasmid" evidence="1 2">
    <name>unnamed5</name>
</geneLocation>
<dbReference type="AlphaFoldDB" id="A0A4Y5SSV9"/>
<keyword evidence="1" id="KW-0614">Plasmid</keyword>
<gene>
    <name evidence="1" type="ORF">E4191_17620</name>
</gene>
<evidence type="ECO:0000313" key="2">
    <source>
        <dbReference type="Proteomes" id="UP000296374"/>
    </source>
</evidence>
<dbReference type="EMBL" id="CP040761">
    <property type="protein sequence ID" value="QDA35968.1"/>
    <property type="molecule type" value="Genomic_DNA"/>
</dbReference>
<proteinExistence type="predicted"/>
<dbReference type="KEGG" id="plia:E4191_17620"/>
<name>A0A4Y5SSV9_9RHOB</name>
<accession>A0A4Y5SSV9</accession>